<dbReference type="Proteomes" id="UP000308230">
    <property type="component" value="Unassembled WGS sequence"/>
</dbReference>
<keyword evidence="2" id="KW-1185">Reference proteome</keyword>
<evidence type="ECO:0008006" key="3">
    <source>
        <dbReference type="Google" id="ProtNLM"/>
    </source>
</evidence>
<name>A0A5R9EXN1_9BACL</name>
<dbReference type="OrthoDB" id="869215at2"/>
<dbReference type="RefSeq" id="WP_138129197.1">
    <property type="nucleotide sequence ID" value="NZ_SWLG01000024.1"/>
</dbReference>
<organism evidence="1 2">
    <name type="scientific">Exobacillus caeni</name>
    <dbReference type="NCBI Taxonomy" id="2574798"/>
    <lineage>
        <taxon>Bacteria</taxon>
        <taxon>Bacillati</taxon>
        <taxon>Bacillota</taxon>
        <taxon>Bacilli</taxon>
        <taxon>Bacillales</taxon>
        <taxon>Guptibacillaceae</taxon>
        <taxon>Exobacillus</taxon>
    </lineage>
</organism>
<reference evidence="1 2" key="1">
    <citation type="submission" date="2019-04" db="EMBL/GenBank/DDBJ databases">
        <title>Bacillus caeni sp. nov., a bacterium isolated from mangrove sediment.</title>
        <authorList>
            <person name="Huang H."/>
            <person name="Mo K."/>
            <person name="Hu Y."/>
        </authorList>
    </citation>
    <scope>NUCLEOTIDE SEQUENCE [LARGE SCALE GENOMIC DNA]</scope>
    <source>
        <strain evidence="1 2">HB172195</strain>
    </source>
</reference>
<sequence length="398" mass="42407">MGVGPTPPPNDLCNSATVIAALPFTDTMNTCTATIDYNSPCFGDDTGDYFSVWYTYTPAVDMQINANTVGSDYDTVLSVFAGSCDNLQFVGCNDDGGGNYTSSISFAASAGVTYYFMIGGYFEVSCGDLVFNVLELIPPPNDLCTSATPIAALPFTDTTNTCTASLDYNSPCLDGDTGDYFSVWYTYKPTTDMQITANTVGSDYDTVLSVFTGSCDNLQFIDCDNDSGGNQTSRISFAASAGVTYYFMIGGYSEVSCGDLVFNVLELIPPPNDLCTSATPIAALPFTDTMNTCTATLDYHNPCGEGDTGDYFSVWYTYTPAEDMQITADTVGSDYDTYLAVFTGSCDNLQFIDCDDDSGGNRTSKISFAASAGVTYYFMIGGYSNDSCGDLVFNVVSA</sequence>
<comment type="caution">
    <text evidence="1">The sequence shown here is derived from an EMBL/GenBank/DDBJ whole genome shotgun (WGS) entry which is preliminary data.</text>
</comment>
<dbReference type="EMBL" id="SWLG01000024">
    <property type="protein sequence ID" value="TLS35309.1"/>
    <property type="molecule type" value="Genomic_DNA"/>
</dbReference>
<evidence type="ECO:0000313" key="2">
    <source>
        <dbReference type="Proteomes" id="UP000308230"/>
    </source>
</evidence>
<dbReference type="Gene3D" id="2.60.120.380">
    <property type="match status" value="2"/>
</dbReference>
<gene>
    <name evidence="1" type="ORF">FCL54_21225</name>
</gene>
<dbReference type="AlphaFoldDB" id="A0A5R9EXN1"/>
<proteinExistence type="predicted"/>
<accession>A0A5R9EXN1</accession>
<evidence type="ECO:0000313" key="1">
    <source>
        <dbReference type="EMBL" id="TLS35309.1"/>
    </source>
</evidence>
<protein>
    <recommendedName>
        <fullName evidence="3">Peptidase C-terminal archaeal/bacterial domain-containing protein</fullName>
    </recommendedName>
</protein>